<accession>A0A2G5I1Y7</accession>
<evidence type="ECO:0000313" key="3">
    <source>
        <dbReference type="Proteomes" id="UP000230605"/>
    </source>
</evidence>
<dbReference type="OrthoDB" id="3758478at2759"/>
<dbReference type="PANTHER" id="PTHR39598:SF1">
    <property type="entry name" value="AUSTINOID BIOSYNTHESIS CLUSTERS PROTEIN F-RELATED"/>
    <property type="match status" value="1"/>
</dbReference>
<evidence type="ECO:0000313" key="2">
    <source>
        <dbReference type="EMBL" id="WPA99465.1"/>
    </source>
</evidence>
<sequence length="147" mass="16439">MPADAKTQAATLDKFIQGWKEWTPEGMMGAMGEGYTQRTLPFSLGHPPRSKPEVEFMLPKLIDTVRNYKLDIKHIVHDAAQGKAVIYAVSAGDTPFGDWTNEYAVFLTFSENGEAVQSVEEMVDSAFMKDFMPKLQKHLVEQGLLSL</sequence>
<name>A0A2G5I1Y7_CERBT</name>
<dbReference type="Proteomes" id="UP000230605">
    <property type="component" value="Chromosome 3"/>
</dbReference>
<dbReference type="AlphaFoldDB" id="A0A2G5I1Y7"/>
<organism evidence="1 3">
    <name type="scientific">Cercospora beticola</name>
    <name type="common">Sugarbeet leaf spot fungus</name>
    <dbReference type="NCBI Taxonomy" id="122368"/>
    <lineage>
        <taxon>Eukaryota</taxon>
        <taxon>Fungi</taxon>
        <taxon>Dikarya</taxon>
        <taxon>Ascomycota</taxon>
        <taxon>Pezizomycotina</taxon>
        <taxon>Dothideomycetes</taxon>
        <taxon>Dothideomycetidae</taxon>
        <taxon>Mycosphaerellales</taxon>
        <taxon>Mycosphaerellaceae</taxon>
        <taxon>Cercospora</taxon>
    </lineage>
</organism>
<dbReference type="SUPFAM" id="SSF54427">
    <property type="entry name" value="NTF2-like"/>
    <property type="match status" value="1"/>
</dbReference>
<dbReference type="EMBL" id="CP134186">
    <property type="protein sequence ID" value="WPA99465.1"/>
    <property type="molecule type" value="Genomic_DNA"/>
</dbReference>
<evidence type="ECO:0000313" key="4">
    <source>
        <dbReference type="Proteomes" id="UP001302367"/>
    </source>
</evidence>
<dbReference type="PANTHER" id="PTHR39598">
    <property type="entry name" value="AUSTINOL SYNTHESIS PROTEIN F-RELATED"/>
    <property type="match status" value="1"/>
</dbReference>
<dbReference type="EMBL" id="LKMD01000101">
    <property type="protein sequence ID" value="PIA98807.1"/>
    <property type="molecule type" value="Genomic_DNA"/>
</dbReference>
<dbReference type="InterPro" id="IPR032710">
    <property type="entry name" value="NTF2-like_dom_sf"/>
</dbReference>
<dbReference type="InterPro" id="IPR050977">
    <property type="entry name" value="Fungal_Meroterpenoid_Isomerase"/>
</dbReference>
<reference evidence="2 4" key="2">
    <citation type="submission" date="2023-09" db="EMBL/GenBank/DDBJ databases">
        <title>Complete-Gapless Cercospora beticola genome.</title>
        <authorList>
            <person name="Wyatt N.A."/>
            <person name="Spanner R.E."/>
            <person name="Bolton M.D."/>
        </authorList>
    </citation>
    <scope>NUCLEOTIDE SEQUENCE [LARGE SCALE GENOMIC DNA]</scope>
    <source>
        <strain evidence="2">Cb09-40</strain>
    </source>
</reference>
<dbReference type="Proteomes" id="UP001302367">
    <property type="component" value="Chromosome 3"/>
</dbReference>
<evidence type="ECO:0008006" key="5">
    <source>
        <dbReference type="Google" id="ProtNLM"/>
    </source>
</evidence>
<keyword evidence="4" id="KW-1185">Reference proteome</keyword>
<protein>
    <recommendedName>
        <fullName evidence="5">SnoaL-like domain-containing protein</fullName>
    </recommendedName>
</protein>
<reference evidence="1 3" key="1">
    <citation type="submission" date="2015-10" db="EMBL/GenBank/DDBJ databases">
        <title>The cercosporin biosynthetic gene cluster was horizontally transferred to several fungal lineages and shown to be expanded in Cercospora beticola based on microsynteny with recipient genomes.</title>
        <authorList>
            <person name="De Jonge R."/>
            <person name="Ebert M.K."/>
            <person name="Suttle J.C."/>
            <person name="Jurick Ii W.M."/>
            <person name="Secor G.A."/>
            <person name="Thomma B.P."/>
            <person name="Van De Peer Y."/>
            <person name="Bolton M.D."/>
        </authorList>
    </citation>
    <scope>NUCLEOTIDE SEQUENCE [LARGE SCALE GENOMIC DNA]</scope>
    <source>
        <strain evidence="1 3">09-40</strain>
    </source>
</reference>
<proteinExistence type="predicted"/>
<evidence type="ECO:0000313" key="1">
    <source>
        <dbReference type="EMBL" id="PIA98807.1"/>
    </source>
</evidence>
<gene>
    <name evidence="1" type="ORF">CB0940_02335</name>
    <name evidence="2" type="ORF">RHO25_004082</name>
</gene>